<evidence type="ECO:0000313" key="1">
    <source>
        <dbReference type="EMBL" id="KAJ8131974.1"/>
    </source>
</evidence>
<proteinExistence type="predicted"/>
<comment type="caution">
    <text evidence="1">The sequence shown here is derived from an EMBL/GenBank/DDBJ whole genome shotgun (WGS) entry which is preliminary data.</text>
</comment>
<organism evidence="1 2">
    <name type="scientific">Lasiodiplodia mahajangana</name>
    <dbReference type="NCBI Taxonomy" id="1108764"/>
    <lineage>
        <taxon>Eukaryota</taxon>
        <taxon>Fungi</taxon>
        <taxon>Dikarya</taxon>
        <taxon>Ascomycota</taxon>
        <taxon>Pezizomycotina</taxon>
        <taxon>Dothideomycetes</taxon>
        <taxon>Dothideomycetes incertae sedis</taxon>
        <taxon>Botryosphaeriales</taxon>
        <taxon>Botryosphaeriaceae</taxon>
        <taxon>Lasiodiplodia</taxon>
    </lineage>
</organism>
<sequence>MPPVIDVVCHAQARHDTAEDSWIRDPGLTDEGEREAFTLGRSYAHMDRVSHIISSPLQRTIRTCIVAFEPVLLAAKKVILLGELQETGVRPCDTGYPPETLEMDFRPQIDTSSA</sequence>
<protein>
    <submittedName>
        <fullName evidence="1">Uncharacterized protein</fullName>
    </submittedName>
</protein>
<keyword evidence="2" id="KW-1185">Reference proteome</keyword>
<gene>
    <name evidence="1" type="ORF">O1611_g1657</name>
</gene>
<dbReference type="EMBL" id="JAPUUL010000198">
    <property type="protein sequence ID" value="KAJ8131974.1"/>
    <property type="molecule type" value="Genomic_DNA"/>
</dbReference>
<accession>A0ACC2JWS3</accession>
<evidence type="ECO:0000313" key="2">
    <source>
        <dbReference type="Proteomes" id="UP001153332"/>
    </source>
</evidence>
<name>A0ACC2JWS3_9PEZI</name>
<reference evidence="1" key="1">
    <citation type="submission" date="2022-12" db="EMBL/GenBank/DDBJ databases">
        <title>Genome Sequence of Lasiodiplodia mahajangana.</title>
        <authorList>
            <person name="Buettner E."/>
        </authorList>
    </citation>
    <scope>NUCLEOTIDE SEQUENCE</scope>
    <source>
        <strain evidence="1">VT137</strain>
    </source>
</reference>
<dbReference type="Proteomes" id="UP001153332">
    <property type="component" value="Unassembled WGS sequence"/>
</dbReference>